<reference evidence="2 3" key="1">
    <citation type="submission" date="2015-08" db="EMBL/GenBank/DDBJ databases">
        <title>Next Generation Sequencing and Analysis of the Genome of Puccinia sorghi L Schw, the Causal Agent of Maize Common Rust.</title>
        <authorList>
            <person name="Rochi L."/>
            <person name="Burguener G."/>
            <person name="Darino M."/>
            <person name="Turjanski A."/>
            <person name="Kreff E."/>
            <person name="Dieguez M.J."/>
            <person name="Sacco F."/>
        </authorList>
    </citation>
    <scope>NUCLEOTIDE SEQUENCE [LARGE SCALE GENOMIC DNA]</scope>
    <source>
        <strain evidence="2 3">RO10H11247</strain>
    </source>
</reference>
<name>A0A0L6VL78_9BASI</name>
<accession>A0A0L6VL78</accession>
<keyword evidence="3" id="KW-1185">Reference proteome</keyword>
<evidence type="ECO:0000256" key="1">
    <source>
        <dbReference type="SAM" id="MobiDB-lite"/>
    </source>
</evidence>
<dbReference type="AlphaFoldDB" id="A0A0L6VL78"/>
<dbReference type="VEuPathDB" id="FungiDB:VP01_1388g1"/>
<evidence type="ECO:0000313" key="3">
    <source>
        <dbReference type="Proteomes" id="UP000037035"/>
    </source>
</evidence>
<feature type="compositionally biased region" description="Polar residues" evidence="1">
    <location>
        <begin position="299"/>
        <end position="312"/>
    </location>
</feature>
<comment type="caution">
    <text evidence="2">The sequence shown here is derived from an EMBL/GenBank/DDBJ whole genome shotgun (WGS) entry which is preliminary data.</text>
</comment>
<dbReference type="EMBL" id="LAVV01004320">
    <property type="protein sequence ID" value="KNZ61528.1"/>
    <property type="molecule type" value="Genomic_DNA"/>
</dbReference>
<gene>
    <name evidence="2" type="ORF">VP01_1388g1</name>
</gene>
<evidence type="ECO:0000313" key="2">
    <source>
        <dbReference type="EMBL" id="KNZ61528.1"/>
    </source>
</evidence>
<sequence length="332" mass="38633">MYRSNIPLFLLYTSTALHSWENCSSNINSLLPIPIFSNHSRRNKMLMDLGFNAQLIKYYLCLLQTQKEEFLENYLPKLWELLTKEEQQMIAFNGVEAGDNPPVGKPLASPRGELKKQRRIARSKSPFDQIAIKNKFDTALNQNLTGEPLLTHQEDQEVEPLYLSILNTLNDNIHTLDLNINEIKKAIHSLHDNKITQNMSGNEYHLRDRVLKDMKEGLEVIQKTSENITNRNQISKEQHASALDCIISTIKQYMIIEKQIKNKKEFDNLRKIMNQINDNNRKIMTELNMIKNDIRDLKVSTSPNKTPNSLSINYKKETPPHSFNHLHYGEHR</sequence>
<feature type="region of interest" description="Disordered" evidence="1">
    <location>
        <begin position="298"/>
        <end position="332"/>
    </location>
</feature>
<dbReference type="Proteomes" id="UP000037035">
    <property type="component" value="Unassembled WGS sequence"/>
</dbReference>
<protein>
    <submittedName>
        <fullName evidence="2">Putative signal peptide protein</fullName>
    </submittedName>
</protein>
<proteinExistence type="predicted"/>
<organism evidence="2 3">
    <name type="scientific">Puccinia sorghi</name>
    <dbReference type="NCBI Taxonomy" id="27349"/>
    <lineage>
        <taxon>Eukaryota</taxon>
        <taxon>Fungi</taxon>
        <taxon>Dikarya</taxon>
        <taxon>Basidiomycota</taxon>
        <taxon>Pucciniomycotina</taxon>
        <taxon>Pucciniomycetes</taxon>
        <taxon>Pucciniales</taxon>
        <taxon>Pucciniaceae</taxon>
        <taxon>Puccinia</taxon>
    </lineage>
</organism>
<feature type="region of interest" description="Disordered" evidence="1">
    <location>
        <begin position="101"/>
        <end position="122"/>
    </location>
</feature>